<name>A0A2R6NJ46_9APHY</name>
<dbReference type="InterPro" id="IPR032675">
    <property type="entry name" value="LRR_dom_sf"/>
</dbReference>
<dbReference type="Gene3D" id="3.80.10.10">
    <property type="entry name" value="Ribonuclease Inhibitor"/>
    <property type="match status" value="1"/>
</dbReference>
<gene>
    <name evidence="1" type="ORF">PHLCEN_2v11860</name>
</gene>
<dbReference type="Proteomes" id="UP000186601">
    <property type="component" value="Unassembled WGS sequence"/>
</dbReference>
<evidence type="ECO:0000313" key="1">
    <source>
        <dbReference type="EMBL" id="PSR72268.1"/>
    </source>
</evidence>
<proteinExistence type="predicted"/>
<reference evidence="1 2" key="1">
    <citation type="submission" date="2018-02" db="EMBL/GenBank/DDBJ databases">
        <title>Genome sequence of the basidiomycete white-rot fungus Phlebia centrifuga.</title>
        <authorList>
            <person name="Granchi Z."/>
            <person name="Peng M."/>
            <person name="de Vries R.P."/>
            <person name="Hilden K."/>
            <person name="Makela M.R."/>
            <person name="Grigoriev I."/>
            <person name="Riley R."/>
        </authorList>
    </citation>
    <scope>NUCLEOTIDE SEQUENCE [LARGE SCALE GENOMIC DNA]</scope>
    <source>
        <strain evidence="1 2">FBCC195</strain>
    </source>
</reference>
<dbReference type="STRING" id="98765.A0A2R6NJ46"/>
<protein>
    <submittedName>
        <fullName evidence="1">Uncharacterized protein</fullName>
    </submittedName>
</protein>
<sequence>MDNSAILELAKAWPALSTLRLGSNGSRAVSRITLRGLDHIIKHCRDLRSLSIVINAQDPPTVLDDMPTCCNKRITTINFADSLLSNPSDVVAYLSVLFPGLVEIQTHRNLDMETKDLWRQVTTMIPAMRRAHEARSRLLELESS</sequence>
<dbReference type="OrthoDB" id="2684839at2759"/>
<dbReference type="EMBL" id="MLYV02001198">
    <property type="protein sequence ID" value="PSR72268.1"/>
    <property type="molecule type" value="Genomic_DNA"/>
</dbReference>
<organism evidence="1 2">
    <name type="scientific">Hermanssonia centrifuga</name>
    <dbReference type="NCBI Taxonomy" id="98765"/>
    <lineage>
        <taxon>Eukaryota</taxon>
        <taxon>Fungi</taxon>
        <taxon>Dikarya</taxon>
        <taxon>Basidiomycota</taxon>
        <taxon>Agaricomycotina</taxon>
        <taxon>Agaricomycetes</taxon>
        <taxon>Polyporales</taxon>
        <taxon>Meruliaceae</taxon>
        <taxon>Hermanssonia</taxon>
    </lineage>
</organism>
<keyword evidence="2" id="KW-1185">Reference proteome</keyword>
<dbReference type="AlphaFoldDB" id="A0A2R6NJ46"/>
<accession>A0A2R6NJ46</accession>
<evidence type="ECO:0000313" key="2">
    <source>
        <dbReference type="Proteomes" id="UP000186601"/>
    </source>
</evidence>
<comment type="caution">
    <text evidence="1">The sequence shown here is derived from an EMBL/GenBank/DDBJ whole genome shotgun (WGS) entry which is preliminary data.</text>
</comment>